<keyword evidence="6 7" id="KW-0067">ATP-binding</keyword>
<dbReference type="EC" id="2.7.1.39" evidence="7 8"/>
<dbReference type="EMBL" id="JBJYXY010000001">
    <property type="protein sequence ID" value="MFN2975382.1"/>
    <property type="molecule type" value="Genomic_DNA"/>
</dbReference>
<comment type="function">
    <text evidence="7">Catalyzes the ATP-dependent phosphorylation of L-homoserine to L-homoserine phosphate.</text>
</comment>
<dbReference type="Gene3D" id="3.30.230.10">
    <property type="match status" value="1"/>
</dbReference>
<evidence type="ECO:0000256" key="2">
    <source>
        <dbReference type="ARBA" id="ARBA00022679"/>
    </source>
</evidence>
<dbReference type="HAMAP" id="MF_00384">
    <property type="entry name" value="Homoser_kinase"/>
    <property type="match status" value="1"/>
</dbReference>
<comment type="catalytic activity">
    <reaction evidence="7">
        <text>L-homoserine + ATP = O-phospho-L-homoserine + ADP + H(+)</text>
        <dbReference type="Rhea" id="RHEA:13985"/>
        <dbReference type="ChEBI" id="CHEBI:15378"/>
        <dbReference type="ChEBI" id="CHEBI:30616"/>
        <dbReference type="ChEBI" id="CHEBI:57476"/>
        <dbReference type="ChEBI" id="CHEBI:57590"/>
        <dbReference type="ChEBI" id="CHEBI:456216"/>
        <dbReference type="EC" id="2.7.1.39"/>
    </reaction>
</comment>
<comment type="pathway">
    <text evidence="7">Amino-acid biosynthesis; L-threonine biosynthesis; L-threonine from L-aspartate: step 4/5.</text>
</comment>
<dbReference type="PANTHER" id="PTHR20861">
    <property type="entry name" value="HOMOSERINE/4-DIPHOSPHOCYTIDYL-2-C-METHYL-D-ERYTHRITOL KINASE"/>
    <property type="match status" value="1"/>
</dbReference>
<dbReference type="InterPro" id="IPR036554">
    <property type="entry name" value="GHMP_kinase_C_sf"/>
</dbReference>
<dbReference type="Pfam" id="PF08544">
    <property type="entry name" value="GHMP_kinases_C"/>
    <property type="match status" value="1"/>
</dbReference>
<dbReference type="SUPFAM" id="SSF54211">
    <property type="entry name" value="Ribosomal protein S5 domain 2-like"/>
    <property type="match status" value="1"/>
</dbReference>
<dbReference type="PRINTS" id="PR00958">
    <property type="entry name" value="HOMSERKINASE"/>
</dbReference>
<reference evidence="12 13" key="1">
    <citation type="submission" date="2024-12" db="EMBL/GenBank/DDBJ databases">
        <authorList>
            <person name="Lee Y."/>
        </authorList>
    </citation>
    <scope>NUCLEOTIDE SEQUENCE [LARGE SCALE GENOMIC DNA]</scope>
    <source>
        <strain evidence="12 13">03SUJ4</strain>
    </source>
</reference>
<keyword evidence="9" id="KW-1133">Transmembrane helix</keyword>
<organism evidence="12 13">
    <name type="scientific">Terriglobus aquaticus</name>
    <dbReference type="NCBI Taxonomy" id="940139"/>
    <lineage>
        <taxon>Bacteria</taxon>
        <taxon>Pseudomonadati</taxon>
        <taxon>Acidobacteriota</taxon>
        <taxon>Terriglobia</taxon>
        <taxon>Terriglobales</taxon>
        <taxon>Acidobacteriaceae</taxon>
        <taxon>Terriglobus</taxon>
    </lineage>
</organism>
<name>A0ABW9KJW0_9BACT</name>
<evidence type="ECO:0000313" key="12">
    <source>
        <dbReference type="EMBL" id="MFN2975382.1"/>
    </source>
</evidence>
<proteinExistence type="inferred from homology"/>
<evidence type="ECO:0000256" key="1">
    <source>
        <dbReference type="ARBA" id="ARBA00022605"/>
    </source>
</evidence>
<comment type="subcellular location">
    <subcellularLocation>
        <location evidence="7">Cytoplasm</location>
    </subcellularLocation>
</comment>
<keyword evidence="7" id="KW-0963">Cytoplasm</keyword>
<dbReference type="PANTHER" id="PTHR20861:SF1">
    <property type="entry name" value="HOMOSERINE KINASE"/>
    <property type="match status" value="1"/>
</dbReference>
<evidence type="ECO:0000256" key="5">
    <source>
        <dbReference type="ARBA" id="ARBA00022777"/>
    </source>
</evidence>
<feature type="transmembrane region" description="Helical" evidence="9">
    <location>
        <begin position="247"/>
        <end position="272"/>
    </location>
</feature>
<accession>A0ABW9KJW0</accession>
<keyword evidence="9" id="KW-0472">Membrane</keyword>
<dbReference type="SUPFAM" id="SSF55060">
    <property type="entry name" value="GHMP Kinase, C-terminal domain"/>
    <property type="match status" value="1"/>
</dbReference>
<dbReference type="Proteomes" id="UP001634747">
    <property type="component" value="Unassembled WGS sequence"/>
</dbReference>
<dbReference type="NCBIfam" id="TIGR00191">
    <property type="entry name" value="thrB"/>
    <property type="match status" value="1"/>
</dbReference>
<dbReference type="InterPro" id="IPR014721">
    <property type="entry name" value="Ribsml_uS5_D2-typ_fold_subgr"/>
</dbReference>
<dbReference type="PIRSF" id="PIRSF000676">
    <property type="entry name" value="Homoser_kin"/>
    <property type="match status" value="1"/>
</dbReference>
<protein>
    <recommendedName>
        <fullName evidence="7 8">Homoserine kinase</fullName>
        <shortName evidence="7">HK</shortName>
        <shortName evidence="7">HSK</shortName>
        <ecNumber evidence="7 8">2.7.1.39</ecNumber>
    </recommendedName>
</protein>
<keyword evidence="3 7" id="KW-0791">Threonine biosynthesis</keyword>
<dbReference type="RefSeq" id="WP_263413090.1">
    <property type="nucleotide sequence ID" value="NZ_BAABBH010000001.1"/>
</dbReference>
<dbReference type="InterPro" id="IPR020568">
    <property type="entry name" value="Ribosomal_Su5_D2-typ_SF"/>
</dbReference>
<evidence type="ECO:0000256" key="4">
    <source>
        <dbReference type="ARBA" id="ARBA00022741"/>
    </source>
</evidence>
<comment type="similarity">
    <text evidence="7">Belongs to the GHMP kinase family. Homoserine kinase subfamily.</text>
</comment>
<keyword evidence="1 7" id="KW-0028">Amino-acid biosynthesis</keyword>
<evidence type="ECO:0000256" key="8">
    <source>
        <dbReference type="NCBIfam" id="TIGR00191"/>
    </source>
</evidence>
<keyword evidence="5 7" id="KW-0418">Kinase</keyword>
<keyword evidence="9" id="KW-0812">Transmembrane</keyword>
<evidence type="ECO:0000259" key="10">
    <source>
        <dbReference type="Pfam" id="PF00288"/>
    </source>
</evidence>
<feature type="domain" description="GHMP kinase N-terminal" evidence="10">
    <location>
        <begin position="69"/>
        <end position="151"/>
    </location>
</feature>
<gene>
    <name evidence="7 12" type="primary">thrB</name>
    <name evidence="12" type="ORF">ACK2TP_06370</name>
</gene>
<dbReference type="InterPro" id="IPR000870">
    <property type="entry name" value="Homoserine_kinase"/>
</dbReference>
<sequence>MSSTQAANESAQHSVTLRLPATSANLGPGFDALGLAMDFHLHVEAALASEASLVATGRDAAKIQNVEDNLVLTTCREVLEAAGKPVPTLSAHLHNEIPLGMGCGSSAAALVAGVALANEFGGLGWSARGVLAEASRREGHPDNVAACVLGGFVASAIRGGSVDAISLQPAKPWQLLLVMQQASLSTKTARALLPDTYSRADTIANVQNVALLTAAFAQGDEALLRAAMADRMHQPFREAVCPLLPKLLPLAGLGSVLGVALSGAGPAVLLIVQANADRQPVEAAVFEALGISTQNERQDVELLWTSVGGPAQFGASNIPGKM</sequence>
<evidence type="ECO:0000256" key="3">
    <source>
        <dbReference type="ARBA" id="ARBA00022697"/>
    </source>
</evidence>
<dbReference type="GO" id="GO:0004413">
    <property type="term" value="F:homoserine kinase activity"/>
    <property type="evidence" value="ECO:0007669"/>
    <property type="project" value="UniProtKB-EC"/>
</dbReference>
<evidence type="ECO:0000256" key="7">
    <source>
        <dbReference type="HAMAP-Rule" id="MF_00384"/>
    </source>
</evidence>
<keyword evidence="4 7" id="KW-0547">Nucleotide-binding</keyword>
<comment type="caution">
    <text evidence="12">The sequence shown here is derived from an EMBL/GenBank/DDBJ whole genome shotgun (WGS) entry which is preliminary data.</text>
</comment>
<evidence type="ECO:0000259" key="11">
    <source>
        <dbReference type="Pfam" id="PF08544"/>
    </source>
</evidence>
<comment type="caution">
    <text evidence="7">Lacks conserved residue(s) required for the propagation of feature annotation.</text>
</comment>
<dbReference type="InterPro" id="IPR006204">
    <property type="entry name" value="GHMP_kinase_N_dom"/>
</dbReference>
<dbReference type="Gene3D" id="3.30.70.890">
    <property type="entry name" value="GHMP kinase, C-terminal domain"/>
    <property type="match status" value="1"/>
</dbReference>
<evidence type="ECO:0000313" key="13">
    <source>
        <dbReference type="Proteomes" id="UP001634747"/>
    </source>
</evidence>
<dbReference type="InterPro" id="IPR013750">
    <property type="entry name" value="GHMP_kinase_C_dom"/>
</dbReference>
<keyword evidence="2 7" id="KW-0808">Transferase</keyword>
<keyword evidence="13" id="KW-1185">Reference proteome</keyword>
<evidence type="ECO:0000256" key="6">
    <source>
        <dbReference type="ARBA" id="ARBA00022840"/>
    </source>
</evidence>
<dbReference type="Pfam" id="PF00288">
    <property type="entry name" value="GHMP_kinases_N"/>
    <property type="match status" value="1"/>
</dbReference>
<feature type="domain" description="GHMP kinase C-terminal" evidence="11">
    <location>
        <begin position="214"/>
        <end position="285"/>
    </location>
</feature>
<evidence type="ECO:0000256" key="9">
    <source>
        <dbReference type="SAM" id="Phobius"/>
    </source>
</evidence>